<keyword evidence="5 8" id="KW-0808">Transferase</keyword>
<dbReference type="SUPFAM" id="SSF53383">
    <property type="entry name" value="PLP-dependent transferases"/>
    <property type="match status" value="1"/>
</dbReference>
<comment type="similarity">
    <text evidence="2">Belongs to the class-I pyridoxal-phosphate-dependent aminotransferase family.</text>
</comment>
<evidence type="ECO:0000313" key="8">
    <source>
        <dbReference type="EMBL" id="TNH22703.1"/>
    </source>
</evidence>
<evidence type="ECO:0000256" key="1">
    <source>
        <dbReference type="ARBA" id="ARBA00001933"/>
    </source>
</evidence>
<dbReference type="InterPro" id="IPR050859">
    <property type="entry name" value="Class-I_PLP-dep_aminotransf"/>
</dbReference>
<dbReference type="EMBL" id="VDFY01000257">
    <property type="protein sequence ID" value="TNH22703.1"/>
    <property type="molecule type" value="Genomic_DNA"/>
</dbReference>
<dbReference type="InterPro" id="IPR015422">
    <property type="entry name" value="PyrdxlP-dep_Trfase_small"/>
</dbReference>
<dbReference type="FunFam" id="3.40.640.10:FF:000053">
    <property type="entry name" value="Aminotransferase, class I"/>
    <property type="match status" value="1"/>
</dbReference>
<dbReference type="GO" id="GO:1901605">
    <property type="term" value="P:alpha-amino acid metabolic process"/>
    <property type="evidence" value="ECO:0007669"/>
    <property type="project" value="TreeGrafter"/>
</dbReference>
<dbReference type="Gene3D" id="3.40.640.10">
    <property type="entry name" value="Type I PLP-dependent aspartate aminotransferase-like (Major domain)"/>
    <property type="match status" value="1"/>
</dbReference>
<dbReference type="PANTHER" id="PTHR42790:SF19">
    <property type="entry name" value="KYNURENINE_ALPHA-AMINOADIPATE AMINOTRANSFERASE, MITOCHONDRIAL"/>
    <property type="match status" value="1"/>
</dbReference>
<evidence type="ECO:0000256" key="4">
    <source>
        <dbReference type="ARBA" id="ARBA00022576"/>
    </source>
</evidence>
<keyword evidence="9" id="KW-1185">Reference proteome</keyword>
<dbReference type="GO" id="GO:0008483">
    <property type="term" value="F:transaminase activity"/>
    <property type="evidence" value="ECO:0007669"/>
    <property type="project" value="UniProtKB-KW"/>
</dbReference>
<gene>
    <name evidence="8" type="ORF">FHG89_28585</name>
</gene>
<evidence type="ECO:0000313" key="9">
    <source>
        <dbReference type="Proteomes" id="UP000306145"/>
    </source>
</evidence>
<organism evidence="8 9">
    <name type="scientific">Micromonospora orduensis</name>
    <dbReference type="NCBI Taxonomy" id="1420891"/>
    <lineage>
        <taxon>Bacteria</taxon>
        <taxon>Bacillati</taxon>
        <taxon>Actinomycetota</taxon>
        <taxon>Actinomycetes</taxon>
        <taxon>Micromonosporales</taxon>
        <taxon>Micromonosporaceae</taxon>
        <taxon>Micromonospora</taxon>
    </lineage>
</organism>
<dbReference type="CDD" id="cd00609">
    <property type="entry name" value="AAT_like"/>
    <property type="match status" value="1"/>
</dbReference>
<dbReference type="InterPro" id="IPR004839">
    <property type="entry name" value="Aminotransferase_I/II_large"/>
</dbReference>
<protein>
    <submittedName>
        <fullName evidence="8">PLP-dependent aminotransferase family protein</fullName>
    </submittedName>
</protein>
<dbReference type="RefSeq" id="WP_139587509.1">
    <property type="nucleotide sequence ID" value="NZ_VDFY01000257.1"/>
</dbReference>
<dbReference type="GO" id="GO:0030170">
    <property type="term" value="F:pyridoxal phosphate binding"/>
    <property type="evidence" value="ECO:0007669"/>
    <property type="project" value="InterPro"/>
</dbReference>
<evidence type="ECO:0000256" key="2">
    <source>
        <dbReference type="ARBA" id="ARBA00007441"/>
    </source>
</evidence>
<dbReference type="PANTHER" id="PTHR42790">
    <property type="entry name" value="AMINOTRANSFERASE"/>
    <property type="match status" value="1"/>
</dbReference>
<evidence type="ECO:0000256" key="3">
    <source>
        <dbReference type="ARBA" id="ARBA00011738"/>
    </source>
</evidence>
<dbReference type="Pfam" id="PF00155">
    <property type="entry name" value="Aminotran_1_2"/>
    <property type="match status" value="1"/>
</dbReference>
<dbReference type="OrthoDB" id="199743at2"/>
<dbReference type="InterPro" id="IPR015424">
    <property type="entry name" value="PyrdxlP-dep_Trfase"/>
</dbReference>
<dbReference type="AlphaFoldDB" id="A0A5C4QA76"/>
<keyword evidence="6" id="KW-0663">Pyridoxal phosphate</keyword>
<proteinExistence type="inferred from homology"/>
<accession>A0A5C4QA76</accession>
<comment type="cofactor">
    <cofactor evidence="1">
        <name>pyridoxal 5'-phosphate</name>
        <dbReference type="ChEBI" id="CHEBI:597326"/>
    </cofactor>
</comment>
<reference evidence="8 9" key="1">
    <citation type="submission" date="2019-06" db="EMBL/GenBank/DDBJ databases">
        <title>Micromonospora ordensis sp. nov., isolated from deep marine sediment.</title>
        <authorList>
            <person name="Veyisoglu A."/>
            <person name="Carro L."/>
            <person name="Klenk H.-P."/>
            <person name="Sahin N."/>
        </authorList>
    </citation>
    <scope>NUCLEOTIDE SEQUENCE [LARGE SCALE GENOMIC DNA]</scope>
    <source>
        <strain evidence="8 9">S2509</strain>
    </source>
</reference>
<feature type="domain" description="Aminotransferase class I/classII large" evidence="7">
    <location>
        <begin position="58"/>
        <end position="385"/>
    </location>
</feature>
<dbReference type="Gene3D" id="3.90.1150.10">
    <property type="entry name" value="Aspartate Aminotransferase, domain 1"/>
    <property type="match status" value="1"/>
</dbReference>
<dbReference type="InterPro" id="IPR015421">
    <property type="entry name" value="PyrdxlP-dep_Trfase_major"/>
</dbReference>
<comment type="subunit">
    <text evidence="3">Homodimer.</text>
</comment>
<evidence type="ECO:0000256" key="6">
    <source>
        <dbReference type="ARBA" id="ARBA00022898"/>
    </source>
</evidence>
<evidence type="ECO:0000256" key="5">
    <source>
        <dbReference type="ARBA" id="ARBA00022679"/>
    </source>
</evidence>
<name>A0A5C4QA76_9ACTN</name>
<evidence type="ECO:0000259" key="7">
    <source>
        <dbReference type="Pfam" id="PF00155"/>
    </source>
</evidence>
<comment type="caution">
    <text evidence="8">The sequence shown here is derived from an EMBL/GenBank/DDBJ whole genome shotgun (WGS) entry which is preliminary data.</text>
</comment>
<dbReference type="Proteomes" id="UP000306145">
    <property type="component" value="Unassembled WGS sequence"/>
</dbReference>
<keyword evidence="4 8" id="KW-0032">Aminotransferase</keyword>
<sequence length="403" mass="42923">MTDEDLLARRVRRGHSNAVRDILAAASAPGVLSMAGGLPAPDSFPVAELTEVIDQVMRKVPNSLQYGPVDGVPALREIIAARASASSAPVDPARVLIVSGSQQGLDLVARVLLDEGDSVALDDPSYVGAIETFRQAGAELAPVPSDEDGMETQVLAEQLRRGLRPKLVYVVPHFHNPSGAVLSEQRRRHLAELADRYGFLIVEDDPYADLSFDGVRLPSAAVHTGRVVRLLSLSKTLCPGFRVAGMVAPAWLGPRLTAVKQCADVQTNTFGQYVVAGLLSRPGFLEKHVAGLATLYRTRAERLSALVAERVPGLSFTPPRGGLYFWCTILDQALDAETFTTAALANGVAVVPGSPFCIERDGSRYLRLSYATLSPAETVAAVDRLALTFERGATRPVAVGGPA</sequence>